<dbReference type="SUPFAM" id="SSF54285">
    <property type="entry name" value="MoaD/ThiS"/>
    <property type="match status" value="1"/>
</dbReference>
<dbReference type="Pfam" id="PF02597">
    <property type="entry name" value="ThiS"/>
    <property type="match status" value="1"/>
</dbReference>
<dbReference type="InterPro" id="IPR012675">
    <property type="entry name" value="Beta-grasp_dom_sf"/>
</dbReference>
<organism evidence="1 2">
    <name type="scientific">Paradesertivirga mongoliensis</name>
    <dbReference type="NCBI Taxonomy" id="2100740"/>
    <lineage>
        <taxon>Bacteria</taxon>
        <taxon>Pseudomonadati</taxon>
        <taxon>Bacteroidota</taxon>
        <taxon>Sphingobacteriia</taxon>
        <taxon>Sphingobacteriales</taxon>
        <taxon>Sphingobacteriaceae</taxon>
        <taxon>Paradesertivirga</taxon>
    </lineage>
</organism>
<protein>
    <submittedName>
        <fullName evidence="1">Sulfur carrier protein ThiS</fullName>
    </submittedName>
</protein>
<dbReference type="PANTHER" id="PTHR34472">
    <property type="entry name" value="SULFUR CARRIER PROTEIN THIS"/>
    <property type="match status" value="1"/>
</dbReference>
<dbReference type="NCBIfam" id="TIGR01683">
    <property type="entry name" value="thiS"/>
    <property type="match status" value="1"/>
</dbReference>
<evidence type="ECO:0000313" key="2">
    <source>
        <dbReference type="Proteomes" id="UP001597387"/>
    </source>
</evidence>
<dbReference type="Proteomes" id="UP001597387">
    <property type="component" value="Unassembled WGS sequence"/>
</dbReference>
<dbReference type="RefSeq" id="WP_255901871.1">
    <property type="nucleotide sequence ID" value="NZ_JAFMZO010000002.1"/>
</dbReference>
<evidence type="ECO:0000313" key="1">
    <source>
        <dbReference type="EMBL" id="MFD2164446.1"/>
    </source>
</evidence>
<dbReference type="InterPro" id="IPR010035">
    <property type="entry name" value="Thi_S"/>
</dbReference>
<gene>
    <name evidence="1" type="primary">thiS</name>
    <name evidence="1" type="ORF">ACFSJU_18720</name>
</gene>
<dbReference type="CDD" id="cd00565">
    <property type="entry name" value="Ubl_ThiS"/>
    <property type="match status" value="1"/>
</dbReference>
<reference evidence="2" key="1">
    <citation type="journal article" date="2019" name="Int. J. Syst. Evol. Microbiol.">
        <title>The Global Catalogue of Microorganisms (GCM) 10K type strain sequencing project: providing services to taxonomists for standard genome sequencing and annotation.</title>
        <authorList>
            <consortium name="The Broad Institute Genomics Platform"/>
            <consortium name="The Broad Institute Genome Sequencing Center for Infectious Disease"/>
            <person name="Wu L."/>
            <person name="Ma J."/>
        </authorList>
    </citation>
    <scope>NUCLEOTIDE SEQUENCE [LARGE SCALE GENOMIC DNA]</scope>
    <source>
        <strain evidence="2">KCTC 42217</strain>
    </source>
</reference>
<dbReference type="Gene3D" id="3.10.20.30">
    <property type="match status" value="1"/>
</dbReference>
<dbReference type="EMBL" id="JBHUHZ010000004">
    <property type="protein sequence ID" value="MFD2164446.1"/>
    <property type="molecule type" value="Genomic_DNA"/>
</dbReference>
<dbReference type="InterPro" id="IPR003749">
    <property type="entry name" value="ThiS/MoaD-like"/>
</dbReference>
<sequence length="67" mass="7489">MEVFINNQSVSVRDAVRLSEILLQQNFLDKKGIAVAVNNSVIPKTDWENFRVESADKITIIRATQGG</sequence>
<dbReference type="PANTHER" id="PTHR34472:SF1">
    <property type="entry name" value="SULFUR CARRIER PROTEIN THIS"/>
    <property type="match status" value="1"/>
</dbReference>
<comment type="caution">
    <text evidence="1">The sequence shown here is derived from an EMBL/GenBank/DDBJ whole genome shotgun (WGS) entry which is preliminary data.</text>
</comment>
<name>A0ABW4ZRZ8_9SPHI</name>
<keyword evidence="2" id="KW-1185">Reference proteome</keyword>
<accession>A0ABW4ZRZ8</accession>
<dbReference type="InterPro" id="IPR016155">
    <property type="entry name" value="Mopterin_synth/thiamin_S_b"/>
</dbReference>
<proteinExistence type="predicted"/>